<organism evidence="2 3">
    <name type="scientific">Geodia barretti</name>
    <name type="common">Barrett's horny sponge</name>
    <dbReference type="NCBI Taxonomy" id="519541"/>
    <lineage>
        <taxon>Eukaryota</taxon>
        <taxon>Metazoa</taxon>
        <taxon>Porifera</taxon>
        <taxon>Demospongiae</taxon>
        <taxon>Heteroscleromorpha</taxon>
        <taxon>Tetractinellida</taxon>
        <taxon>Astrophorina</taxon>
        <taxon>Geodiidae</taxon>
        <taxon>Geodia</taxon>
    </lineage>
</organism>
<gene>
    <name evidence="2" type="ORF">GBAR_LOCUS26569</name>
</gene>
<comment type="caution">
    <text evidence="2">The sequence shown here is derived from an EMBL/GenBank/DDBJ whole genome shotgun (WGS) entry which is preliminary data.</text>
</comment>
<name>A0AA35TIC7_GEOBA</name>
<dbReference type="GO" id="GO:0003951">
    <property type="term" value="F:NAD+ kinase activity"/>
    <property type="evidence" value="ECO:0007669"/>
    <property type="project" value="InterPro"/>
</dbReference>
<protein>
    <submittedName>
        <fullName evidence="2">NAD kinase 2, mitochondrial</fullName>
    </submittedName>
</protein>
<dbReference type="GO" id="GO:0005739">
    <property type="term" value="C:mitochondrion"/>
    <property type="evidence" value="ECO:0007669"/>
    <property type="project" value="TreeGrafter"/>
</dbReference>
<dbReference type="PANTHER" id="PTHR13158:SF5">
    <property type="entry name" value="NAD KINASE 2, MITOCHONDRIAL"/>
    <property type="match status" value="1"/>
</dbReference>
<sequence>GYLTEQLCGVFSGRYQEMRRQRIRVTLESRKLPVLALNEVFVGEKDISHSSYYEISHDGSPSERQKSSGLLVYTGSGSTSWAYNMNRVSSETVQKLLHIAGEIASLPAELSQPQLAQNVSEVFNYSNVFGGEEQTMAFTVREPIIRGIFAVGRTHGFAKTVKVVSRSWNANLVVDGHYCTDFPNGSTALLELQDSDSLRTLTSSSPDSSPRLHQHSPHS</sequence>
<evidence type="ECO:0000313" key="3">
    <source>
        <dbReference type="Proteomes" id="UP001174909"/>
    </source>
</evidence>
<keyword evidence="3" id="KW-1185">Reference proteome</keyword>
<dbReference type="SUPFAM" id="SSF111331">
    <property type="entry name" value="NAD kinase/diacylglycerol kinase-like"/>
    <property type="match status" value="1"/>
</dbReference>
<reference evidence="2" key="1">
    <citation type="submission" date="2023-03" db="EMBL/GenBank/DDBJ databases">
        <authorList>
            <person name="Steffen K."/>
            <person name="Cardenas P."/>
        </authorList>
    </citation>
    <scope>NUCLEOTIDE SEQUENCE</scope>
</reference>
<proteinExistence type="predicted"/>
<dbReference type="EMBL" id="CASHTH010003702">
    <property type="protein sequence ID" value="CAI8048106.1"/>
    <property type="molecule type" value="Genomic_DNA"/>
</dbReference>
<keyword evidence="2" id="KW-0418">Kinase</keyword>
<dbReference type="AlphaFoldDB" id="A0AA35TIC7"/>
<dbReference type="PANTHER" id="PTHR13158">
    <property type="match status" value="1"/>
</dbReference>
<dbReference type="Proteomes" id="UP001174909">
    <property type="component" value="Unassembled WGS sequence"/>
</dbReference>
<keyword evidence="2" id="KW-0808">Transferase</keyword>
<accession>A0AA35TIC7</accession>
<dbReference type="Gene3D" id="2.60.200.30">
    <property type="entry name" value="Probable inorganic polyphosphate/atp-NAD kinase, domain 2"/>
    <property type="match status" value="1"/>
</dbReference>
<dbReference type="InterPro" id="IPR016064">
    <property type="entry name" value="NAD/diacylglycerol_kinase_sf"/>
</dbReference>
<feature type="compositionally biased region" description="Low complexity" evidence="1">
    <location>
        <begin position="199"/>
        <end position="211"/>
    </location>
</feature>
<dbReference type="GO" id="GO:0019674">
    <property type="term" value="P:NAD+ metabolic process"/>
    <property type="evidence" value="ECO:0007669"/>
    <property type="project" value="InterPro"/>
</dbReference>
<feature type="non-terminal residue" evidence="2">
    <location>
        <position position="1"/>
    </location>
</feature>
<feature type="region of interest" description="Disordered" evidence="1">
    <location>
        <begin position="199"/>
        <end position="219"/>
    </location>
</feature>
<evidence type="ECO:0000313" key="2">
    <source>
        <dbReference type="EMBL" id="CAI8048106.1"/>
    </source>
</evidence>
<dbReference type="InterPro" id="IPR017437">
    <property type="entry name" value="ATP-NAD_kinase_PpnK-typ_C"/>
</dbReference>
<evidence type="ECO:0000256" key="1">
    <source>
        <dbReference type="SAM" id="MobiDB-lite"/>
    </source>
</evidence>